<organism evidence="1 2">
    <name type="scientific">Lyngbya aestuarii BL J</name>
    <dbReference type="NCBI Taxonomy" id="1348334"/>
    <lineage>
        <taxon>Bacteria</taxon>
        <taxon>Bacillati</taxon>
        <taxon>Cyanobacteriota</taxon>
        <taxon>Cyanophyceae</taxon>
        <taxon>Oscillatoriophycideae</taxon>
        <taxon>Oscillatoriales</taxon>
        <taxon>Microcoleaceae</taxon>
        <taxon>Lyngbya</taxon>
    </lineage>
</organism>
<evidence type="ECO:0000313" key="1">
    <source>
        <dbReference type="EMBL" id="ERT06038.1"/>
    </source>
</evidence>
<protein>
    <submittedName>
        <fullName evidence="1">Uncharacterized protein</fullName>
    </submittedName>
</protein>
<dbReference type="Proteomes" id="UP000017127">
    <property type="component" value="Unassembled WGS sequence"/>
</dbReference>
<accession>U7QDW2</accession>
<comment type="caution">
    <text evidence="1">The sequence shown here is derived from an EMBL/GenBank/DDBJ whole genome shotgun (WGS) entry which is preliminary data.</text>
</comment>
<gene>
    <name evidence="1" type="ORF">M595_4057</name>
</gene>
<sequence>MILFKKISQENLGKVESSPDESEFNKLVETYKKASKIIADQFSDHPEMLEKYPEISAAFQMMNIGLEKVNDYWQFVEQERKKRNLKNGVPPINSTNCPPKYPIRATDHMKNAEFNGRYYFPDERRGLKEVYWCFASPQEAENDKFKRPDKKPPKQ</sequence>
<name>U7QDW2_9CYAN</name>
<dbReference type="OrthoDB" id="9849393at2"/>
<evidence type="ECO:0000313" key="2">
    <source>
        <dbReference type="Proteomes" id="UP000017127"/>
    </source>
</evidence>
<dbReference type="EMBL" id="AUZM01000044">
    <property type="protein sequence ID" value="ERT06038.1"/>
    <property type="molecule type" value="Genomic_DNA"/>
</dbReference>
<keyword evidence="2" id="KW-1185">Reference proteome</keyword>
<reference evidence="1 2" key="1">
    <citation type="journal article" date="2013" name="Front. Microbiol.">
        <title>Comparative genomic analyses of the cyanobacterium, Lyngbya aestuarii BL J, a powerful hydrogen producer.</title>
        <authorList>
            <person name="Kothari A."/>
            <person name="Vaughn M."/>
            <person name="Garcia-Pichel F."/>
        </authorList>
    </citation>
    <scope>NUCLEOTIDE SEQUENCE [LARGE SCALE GENOMIC DNA]</scope>
    <source>
        <strain evidence="1 2">BL J</strain>
    </source>
</reference>
<dbReference type="AlphaFoldDB" id="U7QDW2"/>
<proteinExistence type="predicted"/>